<keyword evidence="8" id="KW-1185">Reference proteome</keyword>
<dbReference type="PANTHER" id="PTHR11802">
    <property type="entry name" value="SERINE PROTEASE FAMILY S10 SERINE CARBOXYPEPTIDASE"/>
    <property type="match status" value="1"/>
</dbReference>
<name>A0A8H6YZS0_9AGAR</name>
<evidence type="ECO:0000313" key="8">
    <source>
        <dbReference type="Proteomes" id="UP000623467"/>
    </source>
</evidence>
<keyword evidence="6" id="KW-0732">Signal</keyword>
<gene>
    <name evidence="7" type="ORF">MSAN_00862500</name>
</gene>
<dbReference type="InterPro" id="IPR018202">
    <property type="entry name" value="Ser_caboxypep_ser_AS"/>
</dbReference>
<evidence type="ECO:0000256" key="1">
    <source>
        <dbReference type="ARBA" id="ARBA00009431"/>
    </source>
</evidence>
<dbReference type="Gene3D" id="3.40.50.1820">
    <property type="entry name" value="alpha/beta hydrolase"/>
    <property type="match status" value="1"/>
</dbReference>
<keyword evidence="3 6" id="KW-0645">Protease</keyword>
<dbReference type="Proteomes" id="UP000623467">
    <property type="component" value="Unassembled WGS sequence"/>
</dbReference>
<comment type="caution">
    <text evidence="7">The sequence shown here is derived from an EMBL/GenBank/DDBJ whole genome shotgun (WGS) entry which is preliminary data.</text>
</comment>
<reference evidence="7" key="1">
    <citation type="submission" date="2020-05" db="EMBL/GenBank/DDBJ databases">
        <title>Mycena genomes resolve the evolution of fungal bioluminescence.</title>
        <authorList>
            <person name="Tsai I.J."/>
        </authorList>
    </citation>
    <scope>NUCLEOTIDE SEQUENCE</scope>
    <source>
        <strain evidence="7">160909Yilan</strain>
    </source>
</reference>
<dbReference type="PANTHER" id="PTHR11802:SF64">
    <property type="entry name" value="CARBOXYPEPTIDASE"/>
    <property type="match status" value="1"/>
</dbReference>
<dbReference type="GO" id="GO:0000324">
    <property type="term" value="C:fungal-type vacuole"/>
    <property type="evidence" value="ECO:0007669"/>
    <property type="project" value="TreeGrafter"/>
</dbReference>
<keyword evidence="2 6" id="KW-0121">Carboxypeptidase</keyword>
<evidence type="ECO:0000256" key="5">
    <source>
        <dbReference type="ARBA" id="ARBA00023180"/>
    </source>
</evidence>
<evidence type="ECO:0000256" key="6">
    <source>
        <dbReference type="RuleBase" id="RU361156"/>
    </source>
</evidence>
<comment type="similarity">
    <text evidence="1 6">Belongs to the peptidase S10 family.</text>
</comment>
<dbReference type="EMBL" id="JACAZH010000005">
    <property type="protein sequence ID" value="KAF7367972.1"/>
    <property type="molecule type" value="Genomic_DNA"/>
</dbReference>
<feature type="signal peptide" evidence="6">
    <location>
        <begin position="1"/>
        <end position="22"/>
    </location>
</feature>
<keyword evidence="5" id="KW-0325">Glycoprotein</keyword>
<dbReference type="PROSITE" id="PS00131">
    <property type="entry name" value="CARBOXYPEPT_SER_SER"/>
    <property type="match status" value="1"/>
</dbReference>
<evidence type="ECO:0000256" key="3">
    <source>
        <dbReference type="ARBA" id="ARBA00022670"/>
    </source>
</evidence>
<dbReference type="AlphaFoldDB" id="A0A8H6YZS0"/>
<dbReference type="PRINTS" id="PR00724">
    <property type="entry name" value="CRBOXYPTASEC"/>
</dbReference>
<sequence length="487" mass="51559">MISPRVFPVLLAAISCAAQVSGGQIPVQDGVLGGVAKLPTPSVEATSLAPDIVTTPGQLRGVVNSGLCETTPNVAQASGYGDIAADKSIFFWYFAARGGASTAPLTLWFNGGPGASSMLGLLQEIGPCRINSDGQTVSPNPQTWNERSHLLFIDQPVGVGFSHSTTNVNTSQAAAHDVWLFMQIFLADSRFSSLATNPLAIWTESYGGHYGPAFAAHFLSQNAANAGIKLNLKSLGIGNGMTDPASQYAFYPSYAAFNPYHLLVPEATYEEVNTIFNAPGGCASQIAACNNGGSNAVCSAALSNCNTDILAQCQGPWNPYYVLDPQTPSDNYPPEIGTYIESIASQIGAEVGFTQISLTVYDNFAATGDWMRSSLPDLTTVIEAGLRVNLYVGDADYLCNYFGIEFMITKIPGINGILLSEPFSDYYVDGMLAGLYKNANNFSYLRMFRAGHEVPAYGNGSLAVGEAASQMFTQVTVDGWPGLAPSL</sequence>
<feature type="chain" id="PRO_5034723062" description="Carboxypeptidase" evidence="6">
    <location>
        <begin position="23"/>
        <end position="487"/>
    </location>
</feature>
<accession>A0A8H6YZS0</accession>
<dbReference type="GO" id="GO:0006508">
    <property type="term" value="P:proteolysis"/>
    <property type="evidence" value="ECO:0007669"/>
    <property type="project" value="UniProtKB-KW"/>
</dbReference>
<evidence type="ECO:0000256" key="4">
    <source>
        <dbReference type="ARBA" id="ARBA00022801"/>
    </source>
</evidence>
<organism evidence="7 8">
    <name type="scientific">Mycena sanguinolenta</name>
    <dbReference type="NCBI Taxonomy" id="230812"/>
    <lineage>
        <taxon>Eukaryota</taxon>
        <taxon>Fungi</taxon>
        <taxon>Dikarya</taxon>
        <taxon>Basidiomycota</taxon>
        <taxon>Agaricomycotina</taxon>
        <taxon>Agaricomycetes</taxon>
        <taxon>Agaricomycetidae</taxon>
        <taxon>Agaricales</taxon>
        <taxon>Marasmiineae</taxon>
        <taxon>Mycenaceae</taxon>
        <taxon>Mycena</taxon>
    </lineage>
</organism>
<evidence type="ECO:0000256" key="2">
    <source>
        <dbReference type="ARBA" id="ARBA00022645"/>
    </source>
</evidence>
<dbReference type="GO" id="GO:0004185">
    <property type="term" value="F:serine-type carboxypeptidase activity"/>
    <property type="evidence" value="ECO:0007669"/>
    <property type="project" value="UniProtKB-UniRule"/>
</dbReference>
<keyword evidence="4 6" id="KW-0378">Hydrolase</keyword>
<dbReference type="InterPro" id="IPR029058">
    <property type="entry name" value="AB_hydrolase_fold"/>
</dbReference>
<dbReference type="PROSITE" id="PS51257">
    <property type="entry name" value="PROKAR_LIPOPROTEIN"/>
    <property type="match status" value="1"/>
</dbReference>
<dbReference type="Gene3D" id="1.10.287.410">
    <property type="match status" value="1"/>
</dbReference>
<dbReference type="InterPro" id="IPR001563">
    <property type="entry name" value="Peptidase_S10"/>
</dbReference>
<dbReference type="EC" id="3.4.16.-" evidence="6"/>
<evidence type="ECO:0000313" key="7">
    <source>
        <dbReference type="EMBL" id="KAF7367972.1"/>
    </source>
</evidence>
<dbReference type="OrthoDB" id="443318at2759"/>
<proteinExistence type="inferred from homology"/>
<protein>
    <recommendedName>
        <fullName evidence="6">Carboxypeptidase</fullName>
        <ecNumber evidence="6">3.4.16.-</ecNumber>
    </recommendedName>
</protein>
<dbReference type="SUPFAM" id="SSF53474">
    <property type="entry name" value="alpha/beta-Hydrolases"/>
    <property type="match status" value="1"/>
</dbReference>
<dbReference type="Pfam" id="PF00450">
    <property type="entry name" value="Peptidase_S10"/>
    <property type="match status" value="1"/>
</dbReference>